<dbReference type="AlphaFoldDB" id="B8KRY3"/>
<dbReference type="FunFam" id="3.40.50.300:FF:000006">
    <property type="entry name" value="DNA-binding transcriptional regulator NtrC"/>
    <property type="match status" value="1"/>
</dbReference>
<keyword evidence="5" id="KW-0804">Transcription</keyword>
<dbReference type="HOGENOM" id="CLU_000445_0_6_6"/>
<dbReference type="Gene3D" id="3.40.50.2300">
    <property type="match status" value="1"/>
</dbReference>
<dbReference type="CDD" id="cd00009">
    <property type="entry name" value="AAA"/>
    <property type="match status" value="1"/>
</dbReference>
<organism evidence="10 11">
    <name type="scientific">Luminiphilus syltensis NOR5-1B</name>
    <dbReference type="NCBI Taxonomy" id="565045"/>
    <lineage>
        <taxon>Bacteria</taxon>
        <taxon>Pseudomonadati</taxon>
        <taxon>Pseudomonadota</taxon>
        <taxon>Gammaproteobacteria</taxon>
        <taxon>Cellvibrionales</taxon>
        <taxon>Halieaceae</taxon>
        <taxon>Luminiphilus</taxon>
    </lineage>
</organism>
<sequence>MPQILLVDDEPSQRQSLRKVLRARDFKTAEAGSVAEAQDQISGGKFDLVITEMNLPGTSGKELIRLCAPTPVIVMTNYASLRSAVEAMKLGAADYIAKPCTPADLVAVVDQAMVGIDESTGAGSNYTGRSDEGFFTGKCDAIRSLLRNIEKVARTDSTCLILGETGTGKELTARQVHLNSARADRRMVAVNCAAIPDTLIESELFGYEKGAFTGANTSRVGLIEAADGGTLFLDEIGELPLAAQARLLRFIQEGEIRRIGSTSSKRVNVRLLCATHRDLAALASRNEFRQDLYYRINVLRLEMPPLRERGDDVNDMAHWFVSRLSSEMGMPGKSLTDNALHAISRYHWPGNIRELEHAIERGVVMAEGSEICVDDLGLETNAIRPIPQRPRDSERSSPVTTATHEAPNETAQDVGVSEELSLEDYFQRFVLEYQDSMSETELAKKLGISRKCLWERRQRFGLPRRNGRKKTA</sequence>
<keyword evidence="4" id="KW-0238">DNA-binding</keyword>
<dbReference type="PROSITE" id="PS00676">
    <property type="entry name" value="SIGMA54_INTERACT_2"/>
    <property type="match status" value="1"/>
</dbReference>
<dbReference type="Gene3D" id="1.10.8.60">
    <property type="match status" value="1"/>
</dbReference>
<dbReference type="OrthoDB" id="9804019at2"/>
<reference evidence="11" key="1">
    <citation type="journal article" date="2013" name="BMC Microbiol.">
        <title>Taxonomy and evolution of bacteriochlorophyll a-containing members of the OM60/NOR5 clade of marine gammaproteobacteria: description of Luminiphilus syltensis gen. nov., sp. nov., reclassification of Haliea rubra as Pseudohaliea rubra gen. nov., comb. nov., and emendation of Chromatocurvus halotolerans.</title>
        <authorList>
            <person name="Spring S."/>
            <person name="Riedel T."/>
            <person name="Sproer C."/>
            <person name="Yan S."/>
            <person name="Harder J."/>
            <person name="Fuchs B.M."/>
        </authorList>
    </citation>
    <scope>NUCLEOTIDE SEQUENCE [LARGE SCALE GENOMIC DNA]</scope>
    <source>
        <strain evidence="11">NOR51-B</strain>
    </source>
</reference>
<feature type="domain" description="Sigma-54 factor interaction" evidence="8">
    <location>
        <begin position="135"/>
        <end position="364"/>
    </location>
</feature>
<keyword evidence="3" id="KW-0805">Transcription regulation</keyword>
<dbReference type="InterPro" id="IPR025943">
    <property type="entry name" value="Sigma_54_int_dom_ATP-bd_2"/>
</dbReference>
<dbReference type="SMART" id="SM00448">
    <property type="entry name" value="REC"/>
    <property type="match status" value="1"/>
</dbReference>
<evidence type="ECO:0000256" key="5">
    <source>
        <dbReference type="ARBA" id="ARBA00023163"/>
    </source>
</evidence>
<evidence type="ECO:0000313" key="11">
    <source>
        <dbReference type="Proteomes" id="UP000004699"/>
    </source>
</evidence>
<dbReference type="InterPro" id="IPR001789">
    <property type="entry name" value="Sig_transdc_resp-reg_receiver"/>
</dbReference>
<evidence type="ECO:0000256" key="1">
    <source>
        <dbReference type="ARBA" id="ARBA00022741"/>
    </source>
</evidence>
<comment type="caution">
    <text evidence="6">Lacks conserved residue(s) required for the propagation of feature annotation.</text>
</comment>
<dbReference type="PROSITE" id="PS50110">
    <property type="entry name" value="RESPONSE_REGULATORY"/>
    <property type="match status" value="1"/>
</dbReference>
<gene>
    <name evidence="10" type="primary">cbrB</name>
    <name evidence="10" type="ORF">NOR51B_2181</name>
</gene>
<dbReference type="eggNOG" id="COG2204">
    <property type="taxonomic scope" value="Bacteria"/>
</dbReference>
<evidence type="ECO:0000313" key="10">
    <source>
        <dbReference type="EMBL" id="EED36232.1"/>
    </source>
</evidence>
<dbReference type="InterPro" id="IPR003593">
    <property type="entry name" value="AAA+_ATPase"/>
</dbReference>
<proteinExistence type="predicted"/>
<dbReference type="InterPro" id="IPR027417">
    <property type="entry name" value="P-loop_NTPase"/>
</dbReference>
<feature type="domain" description="Response regulatory" evidence="9">
    <location>
        <begin position="3"/>
        <end position="113"/>
    </location>
</feature>
<dbReference type="SUPFAM" id="SSF52172">
    <property type="entry name" value="CheY-like"/>
    <property type="match status" value="1"/>
</dbReference>
<dbReference type="PANTHER" id="PTHR32071">
    <property type="entry name" value="TRANSCRIPTIONAL REGULATORY PROTEIN"/>
    <property type="match status" value="1"/>
</dbReference>
<name>B8KRY3_9GAMM</name>
<feature type="region of interest" description="Disordered" evidence="7">
    <location>
        <begin position="383"/>
        <end position="416"/>
    </location>
</feature>
<protein>
    <submittedName>
        <fullName evidence="10">Response regulator CbrB</fullName>
    </submittedName>
</protein>
<dbReference type="RefSeq" id="WP_009020976.1">
    <property type="nucleotide sequence ID" value="NZ_DS999411.1"/>
</dbReference>
<dbReference type="PROSITE" id="PS50045">
    <property type="entry name" value="SIGMA54_INTERACT_4"/>
    <property type="match status" value="1"/>
</dbReference>
<dbReference type="PANTHER" id="PTHR32071:SF117">
    <property type="entry name" value="PTS-DEPENDENT DIHYDROXYACETONE KINASE OPERON REGULATORY PROTEIN-RELATED"/>
    <property type="match status" value="1"/>
</dbReference>
<dbReference type="Pfam" id="PF00072">
    <property type="entry name" value="Response_reg"/>
    <property type="match status" value="1"/>
</dbReference>
<evidence type="ECO:0000259" key="8">
    <source>
        <dbReference type="PROSITE" id="PS50045"/>
    </source>
</evidence>
<dbReference type="Gene3D" id="3.40.50.300">
    <property type="entry name" value="P-loop containing nucleotide triphosphate hydrolases"/>
    <property type="match status" value="1"/>
</dbReference>
<evidence type="ECO:0000256" key="6">
    <source>
        <dbReference type="PROSITE-ProRule" id="PRU00169"/>
    </source>
</evidence>
<keyword evidence="11" id="KW-1185">Reference proteome</keyword>
<evidence type="ECO:0000256" key="2">
    <source>
        <dbReference type="ARBA" id="ARBA00022840"/>
    </source>
</evidence>
<accession>B8KRY3</accession>
<dbReference type="InterPro" id="IPR058031">
    <property type="entry name" value="AAA_lid_NorR"/>
</dbReference>
<dbReference type="GO" id="GO:0003677">
    <property type="term" value="F:DNA binding"/>
    <property type="evidence" value="ECO:0007669"/>
    <property type="project" value="UniProtKB-KW"/>
</dbReference>
<evidence type="ECO:0000256" key="7">
    <source>
        <dbReference type="SAM" id="MobiDB-lite"/>
    </source>
</evidence>
<dbReference type="SUPFAM" id="SSF52540">
    <property type="entry name" value="P-loop containing nucleoside triphosphate hydrolases"/>
    <property type="match status" value="1"/>
</dbReference>
<dbReference type="PROSITE" id="PS00688">
    <property type="entry name" value="SIGMA54_INTERACT_3"/>
    <property type="match status" value="1"/>
</dbReference>
<dbReference type="InterPro" id="IPR025944">
    <property type="entry name" value="Sigma_54_int_dom_CS"/>
</dbReference>
<evidence type="ECO:0000256" key="3">
    <source>
        <dbReference type="ARBA" id="ARBA00023015"/>
    </source>
</evidence>
<dbReference type="InterPro" id="IPR011006">
    <property type="entry name" value="CheY-like_superfamily"/>
</dbReference>
<dbReference type="Pfam" id="PF25601">
    <property type="entry name" value="AAA_lid_14"/>
    <property type="match status" value="1"/>
</dbReference>
<keyword evidence="1" id="KW-0547">Nucleotide-binding</keyword>
<dbReference type="GO" id="GO:0005524">
    <property type="term" value="F:ATP binding"/>
    <property type="evidence" value="ECO:0007669"/>
    <property type="project" value="UniProtKB-KW"/>
</dbReference>
<dbReference type="Pfam" id="PF00158">
    <property type="entry name" value="Sigma54_activat"/>
    <property type="match status" value="1"/>
</dbReference>
<dbReference type="SMART" id="SM00382">
    <property type="entry name" value="AAA"/>
    <property type="match status" value="1"/>
</dbReference>
<dbReference type="STRING" id="565045.NOR51B_2181"/>
<dbReference type="GO" id="GO:0006355">
    <property type="term" value="P:regulation of DNA-templated transcription"/>
    <property type="evidence" value="ECO:0007669"/>
    <property type="project" value="InterPro"/>
</dbReference>
<keyword evidence="2" id="KW-0067">ATP-binding</keyword>
<dbReference type="GO" id="GO:0000160">
    <property type="term" value="P:phosphorelay signal transduction system"/>
    <property type="evidence" value="ECO:0007669"/>
    <property type="project" value="InterPro"/>
</dbReference>
<dbReference type="EMBL" id="DS999411">
    <property type="protein sequence ID" value="EED36232.1"/>
    <property type="molecule type" value="Genomic_DNA"/>
</dbReference>
<dbReference type="Proteomes" id="UP000004699">
    <property type="component" value="Unassembled WGS sequence"/>
</dbReference>
<evidence type="ECO:0000259" key="9">
    <source>
        <dbReference type="PROSITE" id="PS50110"/>
    </source>
</evidence>
<evidence type="ECO:0000256" key="4">
    <source>
        <dbReference type="ARBA" id="ARBA00023125"/>
    </source>
</evidence>
<dbReference type="InterPro" id="IPR002078">
    <property type="entry name" value="Sigma_54_int"/>
</dbReference>